<dbReference type="EMBL" id="JASJOS010000010">
    <property type="protein sequence ID" value="MDJ1483301.1"/>
    <property type="molecule type" value="Genomic_DNA"/>
</dbReference>
<name>A0AAE3U8D0_9BACT</name>
<feature type="chain" id="PRO_5042280857" description="DNA-binding protein" evidence="2">
    <location>
        <begin position="25"/>
        <end position="134"/>
    </location>
</feature>
<evidence type="ECO:0000313" key="4">
    <source>
        <dbReference type="Proteomes" id="UP001241110"/>
    </source>
</evidence>
<dbReference type="PROSITE" id="PS51257">
    <property type="entry name" value="PROKAR_LIPOPROTEIN"/>
    <property type="match status" value="1"/>
</dbReference>
<evidence type="ECO:0000256" key="1">
    <source>
        <dbReference type="SAM" id="MobiDB-lite"/>
    </source>
</evidence>
<protein>
    <recommendedName>
        <fullName evidence="5">DNA-binding protein</fullName>
    </recommendedName>
</protein>
<evidence type="ECO:0000313" key="3">
    <source>
        <dbReference type="EMBL" id="MDJ1483301.1"/>
    </source>
</evidence>
<evidence type="ECO:0008006" key="5">
    <source>
        <dbReference type="Google" id="ProtNLM"/>
    </source>
</evidence>
<accession>A0AAE3U8D0</accession>
<dbReference type="RefSeq" id="WP_313983006.1">
    <property type="nucleotide sequence ID" value="NZ_JASJOR010000012.1"/>
</dbReference>
<evidence type="ECO:0000256" key="2">
    <source>
        <dbReference type="SAM" id="SignalP"/>
    </source>
</evidence>
<feature type="signal peptide" evidence="2">
    <location>
        <begin position="1"/>
        <end position="24"/>
    </location>
</feature>
<feature type="region of interest" description="Disordered" evidence="1">
    <location>
        <begin position="44"/>
        <end position="70"/>
    </location>
</feature>
<gene>
    <name evidence="3" type="ORF">QNI16_22575</name>
</gene>
<dbReference type="AlphaFoldDB" id="A0AAE3U8D0"/>
<keyword evidence="2" id="KW-0732">Signal</keyword>
<comment type="caution">
    <text evidence="3">The sequence shown here is derived from an EMBL/GenBank/DDBJ whole genome shotgun (WGS) entry which is preliminary data.</text>
</comment>
<proteinExistence type="predicted"/>
<sequence>MKQYFRSMSFVAMLAFAASCASHTEESTATTESTADTVATLVEDTTASTATEDSTKTQLESISGEVKEVTPGKDGYTAKLVTSDNKTYFATVSHANLKENASQYRAVKVGETIQITGEVWKMGEEDHVTVRSLK</sequence>
<reference evidence="3" key="1">
    <citation type="submission" date="2023-05" db="EMBL/GenBank/DDBJ databases">
        <authorList>
            <person name="Zhang X."/>
        </authorList>
    </citation>
    <scope>NUCLEOTIDE SEQUENCE</scope>
    <source>
        <strain evidence="3">YF14B1</strain>
    </source>
</reference>
<dbReference type="Proteomes" id="UP001241110">
    <property type="component" value="Unassembled WGS sequence"/>
</dbReference>
<organism evidence="3 4">
    <name type="scientific">Xanthocytophaga flava</name>
    <dbReference type="NCBI Taxonomy" id="3048013"/>
    <lineage>
        <taxon>Bacteria</taxon>
        <taxon>Pseudomonadati</taxon>
        <taxon>Bacteroidota</taxon>
        <taxon>Cytophagia</taxon>
        <taxon>Cytophagales</taxon>
        <taxon>Rhodocytophagaceae</taxon>
        <taxon>Xanthocytophaga</taxon>
    </lineage>
</organism>